<accession>A0ABV5CY29</accession>
<protein>
    <recommendedName>
        <fullName evidence="4">Tetratricopeptide repeat protein</fullName>
    </recommendedName>
</protein>
<gene>
    <name evidence="2" type="ORF">AAFH96_27365</name>
</gene>
<evidence type="ECO:0000313" key="2">
    <source>
        <dbReference type="EMBL" id="MFB6396795.1"/>
    </source>
</evidence>
<comment type="caution">
    <text evidence="2">The sequence shown here is derived from an EMBL/GenBank/DDBJ whole genome shotgun (WGS) entry which is preliminary data.</text>
</comment>
<dbReference type="EMBL" id="JBCGDC010000107">
    <property type="protein sequence ID" value="MFB6396795.1"/>
    <property type="molecule type" value="Genomic_DNA"/>
</dbReference>
<name>A0ABV5CY29_9ACTN</name>
<proteinExistence type="predicted"/>
<reference evidence="2 3" key="1">
    <citation type="submission" date="2024-04" db="EMBL/GenBank/DDBJ databases">
        <title>Polymorphospora sp. isolated from Baiyangdian Lake in Xiong'an New Area.</title>
        <authorList>
            <person name="Zhang X."/>
            <person name="Liu J."/>
        </authorList>
    </citation>
    <scope>NUCLEOTIDE SEQUENCE [LARGE SCALE GENOMIC DNA]</scope>
    <source>
        <strain evidence="2 3">2-325</strain>
    </source>
</reference>
<keyword evidence="1" id="KW-0472">Membrane</keyword>
<feature type="transmembrane region" description="Helical" evidence="1">
    <location>
        <begin position="7"/>
        <end position="25"/>
    </location>
</feature>
<dbReference type="Proteomes" id="UP001582793">
    <property type="component" value="Unassembled WGS sequence"/>
</dbReference>
<evidence type="ECO:0000256" key="1">
    <source>
        <dbReference type="SAM" id="Phobius"/>
    </source>
</evidence>
<keyword evidence="1" id="KW-0812">Transmembrane</keyword>
<keyword evidence="3" id="KW-1185">Reference proteome</keyword>
<keyword evidence="1" id="KW-1133">Transmembrane helix</keyword>
<evidence type="ECO:0008006" key="4">
    <source>
        <dbReference type="Google" id="ProtNLM"/>
    </source>
</evidence>
<sequence>MSDWTEVFGWLVIIGVVLLVAKLVFDDSEAKPADSEAKPSVTGPRWEWRVKAARHVLKYCLTRAEEGEKHYQEAETRLATGRGATAHMEIEKACIYGHWRALLHLSVIRAIERKSDEAMKALDKAVVTANPAGIEPDDFRPKMVGMALVWLEVRPWSAKSWEESVGRKHPGLTGSQLRAKTVEAIIETIPPLKP</sequence>
<organism evidence="2 3">
    <name type="scientific">Polymorphospora lycopeni</name>
    <dbReference type="NCBI Taxonomy" id="3140240"/>
    <lineage>
        <taxon>Bacteria</taxon>
        <taxon>Bacillati</taxon>
        <taxon>Actinomycetota</taxon>
        <taxon>Actinomycetes</taxon>
        <taxon>Micromonosporales</taxon>
        <taxon>Micromonosporaceae</taxon>
        <taxon>Polymorphospora</taxon>
    </lineage>
</organism>
<dbReference type="RefSeq" id="WP_364219418.1">
    <property type="nucleotide sequence ID" value="NZ_JBCGDC010000107.1"/>
</dbReference>
<evidence type="ECO:0000313" key="3">
    <source>
        <dbReference type="Proteomes" id="UP001582793"/>
    </source>
</evidence>